<sequence>MEDVTRENNIEENLMALSLVDDDKVYQSDAEQDNSLSLIEYKPLDKRSEDELRKDPLFAPPFQPSKPPKTREDFQHFGDRLIKKQWDKLWQDCYEGVKARETRGGTYDPVKQKRVFDPAKGEKDSYDPIQGKEGSLEWAIHQLMECYETMKITLQEIEAKIEDIEENVLTEEKWIQTMEKYGAKLTDDEKVKVDCAEQLRHQVAMRISPELRQLEVRKGLLKRTAESHLWYIAKQDEKYKYQGDMLRGLIFARDYFAKLPLYVDDSELEGLRIRSGNNHF</sequence>
<evidence type="ECO:0000256" key="1">
    <source>
        <dbReference type="SAM" id="MobiDB-lite"/>
    </source>
</evidence>
<name>A0AAV9UEQ7_9PEZI</name>
<protein>
    <submittedName>
        <fullName evidence="2">Uncharacterized protein</fullName>
    </submittedName>
</protein>
<evidence type="ECO:0000313" key="2">
    <source>
        <dbReference type="EMBL" id="KAK6338834.1"/>
    </source>
</evidence>
<keyword evidence="3" id="KW-1185">Reference proteome</keyword>
<proteinExistence type="predicted"/>
<feature type="region of interest" description="Disordered" evidence="1">
    <location>
        <begin position="50"/>
        <end position="72"/>
    </location>
</feature>
<accession>A0AAV9UEQ7</accession>
<reference evidence="2 3" key="1">
    <citation type="submission" date="2019-10" db="EMBL/GenBank/DDBJ databases">
        <authorList>
            <person name="Palmer J.M."/>
        </authorList>
    </citation>
    <scope>NUCLEOTIDE SEQUENCE [LARGE SCALE GENOMIC DNA]</scope>
    <source>
        <strain evidence="2 3">TWF696</strain>
    </source>
</reference>
<organism evidence="2 3">
    <name type="scientific">Orbilia brochopaga</name>
    <dbReference type="NCBI Taxonomy" id="3140254"/>
    <lineage>
        <taxon>Eukaryota</taxon>
        <taxon>Fungi</taxon>
        <taxon>Dikarya</taxon>
        <taxon>Ascomycota</taxon>
        <taxon>Pezizomycotina</taxon>
        <taxon>Orbiliomycetes</taxon>
        <taxon>Orbiliales</taxon>
        <taxon>Orbiliaceae</taxon>
        <taxon>Orbilia</taxon>
    </lineage>
</organism>
<comment type="caution">
    <text evidence="2">The sequence shown here is derived from an EMBL/GenBank/DDBJ whole genome shotgun (WGS) entry which is preliminary data.</text>
</comment>
<dbReference type="Proteomes" id="UP001375240">
    <property type="component" value="Unassembled WGS sequence"/>
</dbReference>
<feature type="compositionally biased region" description="Pro residues" evidence="1">
    <location>
        <begin position="58"/>
        <end position="67"/>
    </location>
</feature>
<dbReference type="AlphaFoldDB" id="A0AAV9UEQ7"/>
<gene>
    <name evidence="2" type="ORF">TWF696_009642</name>
</gene>
<dbReference type="EMBL" id="JAVHNQ010000009">
    <property type="protein sequence ID" value="KAK6338834.1"/>
    <property type="molecule type" value="Genomic_DNA"/>
</dbReference>
<evidence type="ECO:0000313" key="3">
    <source>
        <dbReference type="Proteomes" id="UP001375240"/>
    </source>
</evidence>